<dbReference type="AlphaFoldDB" id="A0ABD6R4W8"/>
<keyword evidence="1" id="KW-0255">Endonuclease</keyword>
<dbReference type="SUPFAM" id="SSF52980">
    <property type="entry name" value="Restriction endonuclease-like"/>
    <property type="match status" value="1"/>
</dbReference>
<keyword evidence="1" id="KW-0540">Nuclease</keyword>
<gene>
    <name evidence="1" type="ORF">BVF97_20035</name>
</gene>
<protein>
    <submittedName>
        <fullName evidence="1">Restriction endonuclease</fullName>
    </submittedName>
</protein>
<comment type="caution">
    <text evidence="1">The sequence shown here is derived from an EMBL/GenBank/DDBJ whole genome shotgun (WGS) entry which is preliminary data.</text>
</comment>
<proteinExistence type="predicted"/>
<reference evidence="1 2" key="1">
    <citation type="submission" date="2017-01" db="EMBL/GenBank/DDBJ databases">
        <title>Draft Genome Sequence of Bacillus thuringiensis DNG9.</title>
        <authorList>
            <person name="Rosana A.R."/>
            <person name="Daas M.S."/>
            <person name="Acedo J.Z."/>
            <person name="Case R.J."/>
            <person name="Vederas J.C."/>
            <person name="Nateche F."/>
            <person name="Kebbouche-Gana S."/>
        </authorList>
    </citation>
    <scope>NUCLEOTIDE SEQUENCE [LARGE SCALE GENOMIC DNA]</scope>
    <source>
        <strain evidence="1 2">DNG9</strain>
    </source>
</reference>
<dbReference type="Proteomes" id="UP000190187">
    <property type="component" value="Unassembled WGS sequence"/>
</dbReference>
<keyword evidence="1" id="KW-0378">Hydrolase</keyword>
<dbReference type="InterPro" id="IPR015278">
    <property type="entry name" value="BglII-like"/>
</dbReference>
<name>A0ABD6R4W8_BACTU</name>
<dbReference type="Pfam" id="PF09195">
    <property type="entry name" value="Endonuc-BglII"/>
    <property type="match status" value="1"/>
</dbReference>
<dbReference type="InterPro" id="IPR011338">
    <property type="entry name" value="BamHI/BglII/BstY"/>
</dbReference>
<dbReference type="Gene3D" id="3.40.91.20">
    <property type="match status" value="1"/>
</dbReference>
<accession>A0ABD6R4W8</accession>
<dbReference type="RefSeq" id="WP_078994247.1">
    <property type="nucleotide sequence ID" value="NZ_MSTN01000008.1"/>
</dbReference>
<dbReference type="GO" id="GO:0004519">
    <property type="term" value="F:endonuclease activity"/>
    <property type="evidence" value="ECO:0007669"/>
    <property type="project" value="UniProtKB-KW"/>
</dbReference>
<dbReference type="InterPro" id="IPR011335">
    <property type="entry name" value="Restrct_endonuc-II-like"/>
</dbReference>
<sequence length="152" mass="17221">MKLITYNHHLGKQAIKDEIVQSLIDSLEAVEFKLKKGCARNLRQTIERLMQLQGWSGKIKIDKSRGITITSMKENIGLCLQTGNVGRFYADMLKLQTLYLNGKVDAGIYILPTKQAALIMGDNIANYDRFVEELDLYKKIITIPIHVIGIDI</sequence>
<evidence type="ECO:0000313" key="1">
    <source>
        <dbReference type="EMBL" id="OPD49316.1"/>
    </source>
</evidence>
<dbReference type="EMBL" id="MSTN01000008">
    <property type="protein sequence ID" value="OPD49316.1"/>
    <property type="molecule type" value="Genomic_DNA"/>
</dbReference>
<organism evidence="1 2">
    <name type="scientific">Bacillus thuringiensis</name>
    <dbReference type="NCBI Taxonomy" id="1428"/>
    <lineage>
        <taxon>Bacteria</taxon>
        <taxon>Bacillati</taxon>
        <taxon>Bacillota</taxon>
        <taxon>Bacilli</taxon>
        <taxon>Bacillales</taxon>
        <taxon>Bacillaceae</taxon>
        <taxon>Bacillus</taxon>
        <taxon>Bacillus cereus group</taxon>
    </lineage>
</organism>
<evidence type="ECO:0000313" key="2">
    <source>
        <dbReference type="Proteomes" id="UP000190187"/>
    </source>
</evidence>